<dbReference type="RefSeq" id="WP_186616109.1">
    <property type="nucleotide sequence ID" value="NZ_CP077089.1"/>
</dbReference>
<accession>A0ABX8PR03</accession>
<name>A0ABX8PR03_9PSED</name>
<keyword evidence="3" id="KW-1185">Reference proteome</keyword>
<sequence>MTASIRRDENLRRFRKYLRIDAALFIASMVGAFTLSGFAHLEKFYLILDVPIERVNISAQQFSAYGAAGFGSFLGSLFFAMSLVGTVTLLMLIFEKPRGDTVDSAASPKWIANVRDRAAENRVGFIAVGMLCLLTFVLLSTWYFLIRAPSNTGRAAALKLASTCDVRHVVYANLDKYEGCQIAESNDMLYFLKRHHNDSTGVEFHTFELPKAGIRSITGEKQRLTYKQ</sequence>
<keyword evidence="1" id="KW-1133">Transmembrane helix</keyword>
<reference evidence="2 3" key="2">
    <citation type="journal article" date="2021" name="Microorganisms">
        <title>The Ever-Expanding Pseudomonas Genus: Description of 43 New Species and Partition of the Pseudomonas putida Group.</title>
        <authorList>
            <person name="Girard L."/>
            <person name="Lood C."/>
            <person name="Hofte M."/>
            <person name="Vandamme P."/>
            <person name="Rokni-Zadeh H."/>
            <person name="van Noort V."/>
            <person name="Lavigne R."/>
            <person name="De Mot R."/>
        </authorList>
    </citation>
    <scope>NUCLEOTIDE SEQUENCE [LARGE SCALE GENOMIC DNA]</scope>
    <source>
        <strain evidence="2 3">ZA 5.3</strain>
    </source>
</reference>
<keyword evidence="1" id="KW-0472">Membrane</keyword>
<keyword evidence="1" id="KW-0812">Transmembrane</keyword>
<gene>
    <name evidence="2" type="ORF">HU718_017355</name>
</gene>
<reference evidence="2 3" key="1">
    <citation type="journal article" date="2020" name="Microorganisms">
        <title>Reliable Identification of Environmental Pseudomonas Isolates Using the rpoD Gene.</title>
        <authorList>
            <consortium name="The Broad Institute Genome Sequencing Platform"/>
            <person name="Girard L."/>
            <person name="Lood C."/>
            <person name="Rokni-Zadeh H."/>
            <person name="van Noort V."/>
            <person name="Lavigne R."/>
            <person name="De Mot R."/>
        </authorList>
    </citation>
    <scope>NUCLEOTIDE SEQUENCE [LARGE SCALE GENOMIC DNA]</scope>
    <source>
        <strain evidence="2 3">ZA 5.3</strain>
    </source>
</reference>
<evidence type="ECO:0000313" key="2">
    <source>
        <dbReference type="EMBL" id="QXI03798.1"/>
    </source>
</evidence>
<evidence type="ECO:0000313" key="3">
    <source>
        <dbReference type="Proteomes" id="UP000646386"/>
    </source>
</evidence>
<feature type="transmembrane region" description="Helical" evidence="1">
    <location>
        <begin position="20"/>
        <end position="41"/>
    </location>
</feature>
<dbReference type="Proteomes" id="UP000646386">
    <property type="component" value="Chromosome"/>
</dbReference>
<protein>
    <submittedName>
        <fullName evidence="2">Uncharacterized protein</fullName>
    </submittedName>
</protein>
<dbReference type="EMBL" id="CP077089">
    <property type="protein sequence ID" value="QXI03798.1"/>
    <property type="molecule type" value="Genomic_DNA"/>
</dbReference>
<feature type="transmembrane region" description="Helical" evidence="1">
    <location>
        <begin position="123"/>
        <end position="145"/>
    </location>
</feature>
<feature type="transmembrane region" description="Helical" evidence="1">
    <location>
        <begin position="73"/>
        <end position="94"/>
    </location>
</feature>
<evidence type="ECO:0000256" key="1">
    <source>
        <dbReference type="SAM" id="Phobius"/>
    </source>
</evidence>
<organism evidence="2 3">
    <name type="scientific">Pseudomonas tensinigenes</name>
    <dbReference type="NCBI Taxonomy" id="2745511"/>
    <lineage>
        <taxon>Bacteria</taxon>
        <taxon>Pseudomonadati</taxon>
        <taxon>Pseudomonadota</taxon>
        <taxon>Gammaproteobacteria</taxon>
        <taxon>Pseudomonadales</taxon>
        <taxon>Pseudomonadaceae</taxon>
        <taxon>Pseudomonas</taxon>
    </lineage>
</organism>
<proteinExistence type="predicted"/>